<feature type="chain" id="PRO_5047121897" description="Porin" evidence="1">
    <location>
        <begin position="19"/>
        <end position="386"/>
    </location>
</feature>
<feature type="signal peptide" evidence="1">
    <location>
        <begin position="1"/>
        <end position="18"/>
    </location>
</feature>
<dbReference type="RefSeq" id="WP_010368733.1">
    <property type="nucleotide sequence ID" value="NZ_CP011924.1"/>
</dbReference>
<evidence type="ECO:0000313" key="2">
    <source>
        <dbReference type="EMBL" id="ATD08857.1"/>
    </source>
</evidence>
<reference evidence="2 3" key="1">
    <citation type="submission" date="2015-06" db="EMBL/GenBank/DDBJ databases">
        <authorList>
            <person name="Xie B.-B."/>
            <person name="Rong J.-C."/>
            <person name="Qin Q.-L."/>
            <person name="Zhang Y.-Z."/>
        </authorList>
    </citation>
    <scope>NUCLEOTIDE SEQUENCE [LARGE SCALE GENOMIC DNA]</scope>
    <source>
        <strain evidence="2 3">JCM 20779</strain>
    </source>
</reference>
<evidence type="ECO:0000313" key="3">
    <source>
        <dbReference type="Proteomes" id="UP000016521"/>
    </source>
</evidence>
<name>A0ABM6NJH7_PSEO7</name>
<dbReference type="EMBL" id="CP011924">
    <property type="protein sequence ID" value="ATD08857.1"/>
    <property type="molecule type" value="Genomic_DNA"/>
</dbReference>
<evidence type="ECO:0000256" key="1">
    <source>
        <dbReference type="SAM" id="SignalP"/>
    </source>
</evidence>
<protein>
    <recommendedName>
        <fullName evidence="4">Porin</fullName>
    </recommendedName>
</protein>
<dbReference type="Proteomes" id="UP000016521">
    <property type="component" value="Chromosome I"/>
</dbReference>
<accession>A0ABM6NJH7</accession>
<sequence length="386" mass="43988">MKLIMMLLVGVLTTFACIADVDIRGTANFSQRQYTDAQPEHHESQSLIFIEPEIYLPINTNWSALAKPYARYDSLGAARHQLDFRELNLSYINGNFDAKIGVSEVFWGVTESQHLVDIVNQTDVLSSIDGEDKLGQPMLQLNWLHGSGSLQMFVMPYFRERNFASKVQRLHPDVVISSQSKYEDNQENSHTDFALRATNSFDSWELAASYFIGTNRTPSMLLENGHYTPYYSQLTQYGLEVQGVFGGWLIKNETIYRKGLHDWAIAHTSGFEYTHAGALGQADLGYLVEYSFDELDENSTSSFQNDVFFGVRVAINDVSGSELLIGAIHDIDAHHWSMFRVEGSTRITPALRLRTEIWVGDETRENDPFFSTKKDDFIQLSIEYYF</sequence>
<proteinExistence type="predicted"/>
<keyword evidence="3" id="KW-1185">Reference proteome</keyword>
<gene>
    <name evidence="2" type="ORF">PPIS_a4196</name>
</gene>
<organism evidence="2 3">
    <name type="scientific">Pseudoalteromonas piscicida</name>
    <dbReference type="NCBI Taxonomy" id="43662"/>
    <lineage>
        <taxon>Bacteria</taxon>
        <taxon>Pseudomonadati</taxon>
        <taxon>Pseudomonadota</taxon>
        <taxon>Gammaproteobacteria</taxon>
        <taxon>Alteromonadales</taxon>
        <taxon>Pseudoalteromonadaceae</taxon>
        <taxon>Pseudoalteromonas</taxon>
    </lineage>
</organism>
<dbReference type="PROSITE" id="PS51257">
    <property type="entry name" value="PROKAR_LIPOPROTEIN"/>
    <property type="match status" value="1"/>
</dbReference>
<evidence type="ECO:0008006" key="4">
    <source>
        <dbReference type="Google" id="ProtNLM"/>
    </source>
</evidence>
<keyword evidence="1" id="KW-0732">Signal</keyword>